<proteinExistence type="predicted"/>
<sequence length="86" mass="9797">MARSSSEILIRGDLRPCIVINRKALFHRWSDKSKIVEPSPMIGGHNGGVLKYTVGIIEYEDGVVTECYPYEIKFVDGKVKEYCFEN</sequence>
<protein>
    <submittedName>
        <fullName evidence="1">Uncharacterized protein</fullName>
    </submittedName>
</protein>
<evidence type="ECO:0000313" key="1">
    <source>
        <dbReference type="EMBL" id="MPM11357.1"/>
    </source>
</evidence>
<accession>A0A644X5X8</accession>
<dbReference type="EMBL" id="VSSQ01001821">
    <property type="protein sequence ID" value="MPM11357.1"/>
    <property type="molecule type" value="Genomic_DNA"/>
</dbReference>
<name>A0A644X5X8_9ZZZZ</name>
<organism evidence="1">
    <name type="scientific">bioreactor metagenome</name>
    <dbReference type="NCBI Taxonomy" id="1076179"/>
    <lineage>
        <taxon>unclassified sequences</taxon>
        <taxon>metagenomes</taxon>
        <taxon>ecological metagenomes</taxon>
    </lineage>
</organism>
<comment type="caution">
    <text evidence="1">The sequence shown here is derived from an EMBL/GenBank/DDBJ whole genome shotgun (WGS) entry which is preliminary data.</text>
</comment>
<dbReference type="AlphaFoldDB" id="A0A644X5X8"/>
<gene>
    <name evidence="1" type="ORF">SDC9_57700</name>
</gene>
<reference evidence="1" key="1">
    <citation type="submission" date="2019-08" db="EMBL/GenBank/DDBJ databases">
        <authorList>
            <person name="Kucharzyk K."/>
            <person name="Murdoch R.W."/>
            <person name="Higgins S."/>
            <person name="Loffler F."/>
        </authorList>
    </citation>
    <scope>NUCLEOTIDE SEQUENCE</scope>
</reference>